<dbReference type="EMBL" id="CP053840">
    <property type="protein sequence ID" value="QKF65989.1"/>
    <property type="molecule type" value="Genomic_DNA"/>
</dbReference>
<dbReference type="AlphaFoldDB" id="A0AAE7B919"/>
<comment type="subcellular location">
    <subcellularLocation>
        <location evidence="1">Membrane</location>
        <topology evidence="1">Lipid-anchor</topology>
    </subcellularLocation>
</comment>
<keyword evidence="9" id="KW-1185">Reference proteome</keyword>
<sequence length="275" mass="30410">MLKNILKFTLASALALGFSACNDSKESKEVKETKVEKKEIVIKVGATPVPHAEILEAVKPILKAKGYDLQIVEFTDYVTPNIAVNEGELDANFFQHLPYLEEFNKNKNTDLVKTVNVHLEPMGLYSHKIKALSELADGATIAVPNDPTNESRALDILAKQGLLSFKDVPFKTIVDIVNNPKNLQIKELDAPQLPRVLDEVDAAIINTNYALPANLNPLTDAIVLESKDSPYANIIVVKRGNENKDSIKALDEAINSEDIRTFIKEKYKGSIVEAF</sequence>
<gene>
    <name evidence="8" type="primary">metQ</name>
    <name evidence="8" type="ORF">AVENP_0415</name>
</gene>
<comment type="similarity">
    <text evidence="6">Belongs to the nlpA lipoprotein family.</text>
</comment>
<accession>A0AAE7B919</accession>
<dbReference type="PANTHER" id="PTHR30429:SF0">
    <property type="entry name" value="METHIONINE-BINDING LIPOPROTEIN METQ"/>
    <property type="match status" value="1"/>
</dbReference>
<dbReference type="PIRSF" id="PIRSF002854">
    <property type="entry name" value="MetQ"/>
    <property type="match status" value="1"/>
</dbReference>
<organism evidence="8 9">
    <name type="scientific">Arcobacter venerupis</name>
    <dbReference type="NCBI Taxonomy" id="1054033"/>
    <lineage>
        <taxon>Bacteria</taxon>
        <taxon>Pseudomonadati</taxon>
        <taxon>Campylobacterota</taxon>
        <taxon>Epsilonproteobacteria</taxon>
        <taxon>Campylobacterales</taxon>
        <taxon>Arcobacteraceae</taxon>
        <taxon>Arcobacter</taxon>
    </lineage>
</organism>
<keyword evidence="4" id="KW-0564">Palmitate</keyword>
<evidence type="ECO:0000256" key="7">
    <source>
        <dbReference type="PIRSR" id="PIRSR002854-1"/>
    </source>
</evidence>
<dbReference type="KEGG" id="avp:AVENP_0415"/>
<evidence type="ECO:0000256" key="6">
    <source>
        <dbReference type="PIRNR" id="PIRNR002854"/>
    </source>
</evidence>
<evidence type="ECO:0000256" key="1">
    <source>
        <dbReference type="ARBA" id="ARBA00004635"/>
    </source>
</evidence>
<feature type="lipid moiety-binding region" description="S-diacylglycerol cysteine" evidence="7">
    <location>
        <position position="21"/>
    </location>
</feature>
<evidence type="ECO:0000256" key="2">
    <source>
        <dbReference type="ARBA" id="ARBA00022729"/>
    </source>
</evidence>
<evidence type="ECO:0000256" key="4">
    <source>
        <dbReference type="ARBA" id="ARBA00023139"/>
    </source>
</evidence>
<reference evidence="8 9" key="1">
    <citation type="submission" date="2020-05" db="EMBL/GenBank/DDBJ databases">
        <title>Complete genome sequencing of Campylobacter and Arcobacter type strains.</title>
        <authorList>
            <person name="Miller W.G."/>
            <person name="Yee E."/>
        </authorList>
    </citation>
    <scope>NUCLEOTIDE SEQUENCE [LARGE SCALE GENOMIC DNA]</scope>
    <source>
        <strain evidence="8 9">LMG 26156</strain>
    </source>
</reference>
<dbReference type="CDD" id="cd13597">
    <property type="entry name" value="PBP2_lipoprotein_Tp32"/>
    <property type="match status" value="1"/>
</dbReference>
<evidence type="ECO:0000313" key="9">
    <source>
        <dbReference type="Proteomes" id="UP000503482"/>
    </source>
</evidence>
<dbReference type="Proteomes" id="UP000503482">
    <property type="component" value="Chromosome"/>
</dbReference>
<dbReference type="InterPro" id="IPR004872">
    <property type="entry name" value="Lipoprotein_NlpA"/>
</dbReference>
<name>A0AAE7B919_9BACT</name>
<evidence type="ECO:0000256" key="5">
    <source>
        <dbReference type="ARBA" id="ARBA00023288"/>
    </source>
</evidence>
<dbReference type="Pfam" id="PF03180">
    <property type="entry name" value="Lipoprotein_9"/>
    <property type="match status" value="1"/>
</dbReference>
<dbReference type="Gene3D" id="3.40.190.10">
    <property type="entry name" value="Periplasmic binding protein-like II"/>
    <property type="match status" value="2"/>
</dbReference>
<keyword evidence="5 6" id="KW-0449">Lipoprotein</keyword>
<keyword evidence="3" id="KW-0472">Membrane</keyword>
<dbReference type="PROSITE" id="PS51257">
    <property type="entry name" value="PROKAR_LIPOPROTEIN"/>
    <property type="match status" value="1"/>
</dbReference>
<dbReference type="PANTHER" id="PTHR30429">
    <property type="entry name" value="D-METHIONINE-BINDING LIPOPROTEIN METQ"/>
    <property type="match status" value="1"/>
</dbReference>
<evidence type="ECO:0000256" key="3">
    <source>
        <dbReference type="ARBA" id="ARBA00023136"/>
    </source>
</evidence>
<dbReference type="SUPFAM" id="SSF53850">
    <property type="entry name" value="Periplasmic binding protein-like II"/>
    <property type="match status" value="1"/>
</dbReference>
<dbReference type="GO" id="GO:0016020">
    <property type="term" value="C:membrane"/>
    <property type="evidence" value="ECO:0007669"/>
    <property type="project" value="UniProtKB-SubCell"/>
</dbReference>
<dbReference type="RefSeq" id="WP_128359272.1">
    <property type="nucleotide sequence ID" value="NZ_CP053840.1"/>
</dbReference>
<protein>
    <recommendedName>
        <fullName evidence="6">Lipoprotein</fullName>
    </recommendedName>
</protein>
<keyword evidence="2" id="KW-0732">Signal</keyword>
<proteinExistence type="inferred from homology"/>
<evidence type="ECO:0000313" key="8">
    <source>
        <dbReference type="EMBL" id="QKF65989.1"/>
    </source>
</evidence>